<dbReference type="RefSeq" id="WP_319964181.1">
    <property type="nucleotide sequence ID" value="NZ_JAXAVW010000002.1"/>
</dbReference>
<reference evidence="2 3" key="2">
    <citation type="submission" date="2023-11" db="EMBL/GenBank/DDBJ databases">
        <authorList>
            <person name="Lara A.C."/>
            <person name="Chronakova A."/>
        </authorList>
    </citation>
    <scope>NUCLEOTIDE SEQUENCE [LARGE SCALE GENOMIC DNA]</scope>
    <source>
        <strain evidence="2 3">BCCO 10_0856</strain>
    </source>
</reference>
<evidence type="ECO:0000313" key="2">
    <source>
        <dbReference type="EMBL" id="MDX8029177.1"/>
    </source>
</evidence>
<keyword evidence="1" id="KW-0812">Transmembrane</keyword>
<comment type="caution">
    <text evidence="2">The sequence shown here is derived from an EMBL/GenBank/DDBJ whole genome shotgun (WGS) entry which is preliminary data.</text>
</comment>
<keyword evidence="1" id="KW-0472">Membrane</keyword>
<evidence type="ECO:0000313" key="3">
    <source>
        <dbReference type="Proteomes" id="UP001285521"/>
    </source>
</evidence>
<name>A0ABU4STD9_9PSEU</name>
<gene>
    <name evidence="2" type="ORF">SK803_03095</name>
</gene>
<protein>
    <submittedName>
        <fullName evidence="2">Uncharacterized protein</fullName>
    </submittedName>
</protein>
<proteinExistence type="predicted"/>
<dbReference type="Proteomes" id="UP001285521">
    <property type="component" value="Unassembled WGS sequence"/>
</dbReference>
<sequence>MTANPAEVVLTSRKSAKVQRALAGVSIVAALAGGVALVFSDQPWWAIVLWELGILFTVLFLLAIWSSAASDAQETAALVAAGTKVLGEVVDNTRYDETDTVYHLLTVWIPLRDGGFQARHRCGQAECTSLEPGGRLTVLVDPAAHTWAVLH</sequence>
<accession>A0ABU4STD9</accession>
<feature type="transmembrane region" description="Helical" evidence="1">
    <location>
        <begin position="21"/>
        <end position="39"/>
    </location>
</feature>
<organism evidence="2 3">
    <name type="scientific">Lentzea miocenica</name>
    <dbReference type="NCBI Taxonomy" id="3095431"/>
    <lineage>
        <taxon>Bacteria</taxon>
        <taxon>Bacillati</taxon>
        <taxon>Actinomycetota</taxon>
        <taxon>Actinomycetes</taxon>
        <taxon>Pseudonocardiales</taxon>
        <taxon>Pseudonocardiaceae</taxon>
        <taxon>Lentzea</taxon>
    </lineage>
</organism>
<dbReference type="EMBL" id="JAXAVW010000002">
    <property type="protein sequence ID" value="MDX8029177.1"/>
    <property type="molecule type" value="Genomic_DNA"/>
</dbReference>
<keyword evidence="3" id="KW-1185">Reference proteome</keyword>
<keyword evidence="1" id="KW-1133">Transmembrane helix</keyword>
<reference evidence="2 3" key="1">
    <citation type="submission" date="2023-11" db="EMBL/GenBank/DDBJ databases">
        <title>Lentzea sokolovensis, sp. nov., Lentzea kristufkii, sp. nov., and Lentzea miocenensis, sp. nov., rare actinobacteria from Sokolov Coal Basin, Miocene lacustrine sediment, Czech Republic.</title>
        <authorList>
            <person name="Lara A."/>
            <person name="Kotroba L."/>
            <person name="Nouioui I."/>
            <person name="Neumann-Schaal M."/>
            <person name="Mast Y."/>
            <person name="Chronakova A."/>
        </authorList>
    </citation>
    <scope>NUCLEOTIDE SEQUENCE [LARGE SCALE GENOMIC DNA]</scope>
    <source>
        <strain evidence="2 3">BCCO 10_0856</strain>
    </source>
</reference>
<feature type="transmembrane region" description="Helical" evidence="1">
    <location>
        <begin position="45"/>
        <end position="65"/>
    </location>
</feature>
<evidence type="ECO:0000256" key="1">
    <source>
        <dbReference type="SAM" id="Phobius"/>
    </source>
</evidence>